<gene>
    <name evidence="1" type="ORF">LITE_LOCUS16272</name>
</gene>
<dbReference type="SUPFAM" id="SSF53756">
    <property type="entry name" value="UDP-Glycosyltransferase/glycogen phosphorylase"/>
    <property type="match status" value="2"/>
</dbReference>
<proteinExistence type="predicted"/>
<name>A0AAV0K0L8_9ROSI</name>
<evidence type="ECO:0000313" key="2">
    <source>
        <dbReference type="Proteomes" id="UP001154282"/>
    </source>
</evidence>
<accession>A0AAV0K0L8</accession>
<evidence type="ECO:0000313" key="1">
    <source>
        <dbReference type="EMBL" id="CAI0414401.1"/>
    </source>
</evidence>
<reference evidence="1" key="1">
    <citation type="submission" date="2022-08" db="EMBL/GenBank/DDBJ databases">
        <authorList>
            <person name="Gutierrez-Valencia J."/>
        </authorList>
    </citation>
    <scope>NUCLEOTIDE SEQUENCE</scope>
</reference>
<comment type="caution">
    <text evidence="1">The sequence shown here is derived from an EMBL/GenBank/DDBJ whole genome shotgun (WGS) entry which is preliminary data.</text>
</comment>
<organism evidence="1 2">
    <name type="scientific">Linum tenue</name>
    <dbReference type="NCBI Taxonomy" id="586396"/>
    <lineage>
        <taxon>Eukaryota</taxon>
        <taxon>Viridiplantae</taxon>
        <taxon>Streptophyta</taxon>
        <taxon>Embryophyta</taxon>
        <taxon>Tracheophyta</taxon>
        <taxon>Spermatophyta</taxon>
        <taxon>Magnoliopsida</taxon>
        <taxon>eudicotyledons</taxon>
        <taxon>Gunneridae</taxon>
        <taxon>Pentapetalae</taxon>
        <taxon>rosids</taxon>
        <taxon>fabids</taxon>
        <taxon>Malpighiales</taxon>
        <taxon>Linaceae</taxon>
        <taxon>Linum</taxon>
    </lineage>
</organism>
<dbReference type="AlphaFoldDB" id="A0AAV0K0L8"/>
<dbReference type="Proteomes" id="UP001154282">
    <property type="component" value="Unassembled WGS sequence"/>
</dbReference>
<protein>
    <submittedName>
        <fullName evidence="1">Uncharacterized protein</fullName>
    </submittedName>
</protein>
<keyword evidence="2" id="KW-1185">Reference proteome</keyword>
<dbReference type="EMBL" id="CAMGYJ010000005">
    <property type="protein sequence ID" value="CAI0414401.1"/>
    <property type="molecule type" value="Genomic_DNA"/>
</dbReference>
<sequence>MPSLKSSFDDAISAFSTVFVSVSPDLVIYDFFEPWAPRLAASLLHIQFVEFITTSAALCAMASHFYKFTHECESVEEIGVGVEVKRDGNGEPERGEIAKVIRELVMEGTGEVRRKAKEMSEVTWRKGDKEVGPVA</sequence>
<dbReference type="Gene3D" id="3.40.50.2000">
    <property type="entry name" value="Glycogen Phosphorylase B"/>
    <property type="match status" value="1"/>
</dbReference>